<dbReference type="Pfam" id="PF00011">
    <property type="entry name" value="HSP20"/>
    <property type="match status" value="1"/>
</dbReference>
<dbReference type="PRINTS" id="PR00299">
    <property type="entry name" value="ACRYSTALLIN"/>
</dbReference>
<dbReference type="GO" id="GO:0005634">
    <property type="term" value="C:nucleus"/>
    <property type="evidence" value="ECO:0007669"/>
    <property type="project" value="TreeGrafter"/>
</dbReference>
<comment type="caution">
    <text evidence="6">The sequence shown here is derived from an EMBL/GenBank/DDBJ whole genome shotgun (WGS) entry which is preliminary data.</text>
</comment>
<dbReference type="GO" id="GO:0051082">
    <property type="term" value="F:unfolded protein binding"/>
    <property type="evidence" value="ECO:0007669"/>
    <property type="project" value="TreeGrafter"/>
</dbReference>
<dbReference type="PROSITE" id="PS01031">
    <property type="entry name" value="SHSP"/>
    <property type="match status" value="1"/>
</dbReference>
<accession>A0AAV2B196</accession>
<evidence type="ECO:0000313" key="7">
    <source>
        <dbReference type="Proteomes" id="UP001497382"/>
    </source>
</evidence>
<dbReference type="Proteomes" id="UP001497382">
    <property type="component" value="Unassembled WGS sequence"/>
</dbReference>
<protein>
    <recommendedName>
        <fullName evidence="5">SHSP domain-containing protein</fullName>
    </recommendedName>
</protein>
<gene>
    <name evidence="6" type="ORF">LARSCL_LOCUS15934</name>
</gene>
<organism evidence="6 7">
    <name type="scientific">Larinioides sclopetarius</name>
    <dbReference type="NCBI Taxonomy" id="280406"/>
    <lineage>
        <taxon>Eukaryota</taxon>
        <taxon>Metazoa</taxon>
        <taxon>Ecdysozoa</taxon>
        <taxon>Arthropoda</taxon>
        <taxon>Chelicerata</taxon>
        <taxon>Arachnida</taxon>
        <taxon>Araneae</taxon>
        <taxon>Araneomorphae</taxon>
        <taxon>Entelegynae</taxon>
        <taxon>Araneoidea</taxon>
        <taxon>Araneidae</taxon>
        <taxon>Larinioides</taxon>
    </lineage>
</organism>
<dbReference type="GO" id="GO:0042026">
    <property type="term" value="P:protein refolding"/>
    <property type="evidence" value="ECO:0007669"/>
    <property type="project" value="TreeGrafter"/>
</dbReference>
<evidence type="ECO:0000256" key="4">
    <source>
        <dbReference type="SAM" id="MobiDB-lite"/>
    </source>
</evidence>
<dbReference type="SUPFAM" id="SSF49764">
    <property type="entry name" value="HSP20-like chaperones"/>
    <property type="match status" value="1"/>
</dbReference>
<name>A0AAV2B196_9ARAC</name>
<keyword evidence="1" id="KW-0346">Stress response</keyword>
<evidence type="ECO:0000256" key="2">
    <source>
        <dbReference type="PROSITE-ProRule" id="PRU00285"/>
    </source>
</evidence>
<feature type="compositionally biased region" description="Polar residues" evidence="4">
    <location>
        <begin position="201"/>
        <end position="210"/>
    </location>
</feature>
<dbReference type="GO" id="GO:0009408">
    <property type="term" value="P:response to heat"/>
    <property type="evidence" value="ECO:0007669"/>
    <property type="project" value="TreeGrafter"/>
</dbReference>
<reference evidence="6 7" key="1">
    <citation type="submission" date="2024-04" db="EMBL/GenBank/DDBJ databases">
        <authorList>
            <person name="Rising A."/>
            <person name="Reimegard J."/>
            <person name="Sonavane S."/>
            <person name="Akerstrom W."/>
            <person name="Nylinder S."/>
            <person name="Hedman E."/>
            <person name="Kallberg Y."/>
        </authorList>
    </citation>
    <scope>NUCLEOTIDE SEQUENCE [LARGE SCALE GENOMIC DNA]</scope>
</reference>
<proteinExistence type="inferred from homology"/>
<evidence type="ECO:0000313" key="6">
    <source>
        <dbReference type="EMBL" id="CAL1289425.1"/>
    </source>
</evidence>
<dbReference type="InterPro" id="IPR008978">
    <property type="entry name" value="HSP20-like_chaperone"/>
</dbReference>
<dbReference type="GO" id="GO:0005737">
    <property type="term" value="C:cytoplasm"/>
    <property type="evidence" value="ECO:0007669"/>
    <property type="project" value="TreeGrafter"/>
</dbReference>
<evidence type="ECO:0000256" key="1">
    <source>
        <dbReference type="ARBA" id="ARBA00023016"/>
    </source>
</evidence>
<keyword evidence="7" id="KW-1185">Reference proteome</keyword>
<dbReference type="InterPro" id="IPR001436">
    <property type="entry name" value="Alpha-crystallin/sHSP_animal"/>
</dbReference>
<dbReference type="AlphaFoldDB" id="A0AAV2B196"/>
<feature type="domain" description="SHSP" evidence="5">
    <location>
        <begin position="79"/>
        <end position="187"/>
    </location>
</feature>
<sequence>MALAALFDDLPLSTLIDGNRRRRSSRPLMLNLLDFLENQMDQRVGHVFRRLPAVLLDLEDDYESGTDNGKKRKRKSDAVSLYEPKSKVQVTTKGDKFQVQLDTSNYQPEEITVKVVNDKIAITAKHETKNSDVYEYHEMARSFDLPEGVDPQTVTSRLNSNGQLTIEAPIKPSKEIVNERVVPVKMTEEPQAIDISENNKDAQTQSDGSK</sequence>
<comment type="similarity">
    <text evidence="2 3">Belongs to the small heat shock protein (HSP20) family.</text>
</comment>
<feature type="region of interest" description="Disordered" evidence="4">
    <location>
        <begin position="187"/>
        <end position="210"/>
    </location>
</feature>
<evidence type="ECO:0000259" key="5">
    <source>
        <dbReference type="PROSITE" id="PS01031"/>
    </source>
</evidence>
<dbReference type="PANTHER" id="PTHR45640:SF2">
    <property type="entry name" value="HEAT SHOCK PROTEIN BETA-11-RELATED"/>
    <property type="match status" value="1"/>
</dbReference>
<dbReference type="EMBL" id="CAXIEN010000249">
    <property type="protein sequence ID" value="CAL1289425.1"/>
    <property type="molecule type" value="Genomic_DNA"/>
</dbReference>
<evidence type="ECO:0000256" key="3">
    <source>
        <dbReference type="RuleBase" id="RU003616"/>
    </source>
</evidence>
<dbReference type="CDD" id="cd06526">
    <property type="entry name" value="metazoan_ACD"/>
    <property type="match status" value="1"/>
</dbReference>
<dbReference type="PANTHER" id="PTHR45640">
    <property type="entry name" value="HEAT SHOCK PROTEIN HSP-12.2-RELATED"/>
    <property type="match status" value="1"/>
</dbReference>
<dbReference type="Gene3D" id="2.60.40.790">
    <property type="match status" value="1"/>
</dbReference>
<dbReference type="InterPro" id="IPR002068">
    <property type="entry name" value="A-crystallin/Hsp20_dom"/>
</dbReference>